<feature type="domain" description="Tyr recombinase" evidence="5">
    <location>
        <begin position="172"/>
        <end position="348"/>
    </location>
</feature>
<dbReference type="PANTHER" id="PTHR30349:SF64">
    <property type="entry name" value="PROPHAGE INTEGRASE INTD-RELATED"/>
    <property type="match status" value="1"/>
</dbReference>
<dbReference type="PANTHER" id="PTHR30349">
    <property type="entry name" value="PHAGE INTEGRASE-RELATED"/>
    <property type="match status" value="1"/>
</dbReference>
<dbReference type="GO" id="GO:0015074">
    <property type="term" value="P:DNA integration"/>
    <property type="evidence" value="ECO:0007669"/>
    <property type="project" value="UniProtKB-KW"/>
</dbReference>
<reference evidence="6" key="1">
    <citation type="submission" date="2012-09" db="EMBL/GenBank/DDBJ databases">
        <authorList>
            <person name="Elsaied H.E."/>
            <person name="Maruyama A."/>
        </authorList>
    </citation>
    <scope>NUCLEOTIDE SEQUENCE</scope>
</reference>
<dbReference type="InterPro" id="IPR013762">
    <property type="entry name" value="Integrase-like_cat_sf"/>
</dbReference>
<dbReference type="InterPro" id="IPR050090">
    <property type="entry name" value="Tyrosine_recombinase_XerCD"/>
</dbReference>
<dbReference type="EMBL" id="AB750397">
    <property type="protein sequence ID" value="BAM62433.1"/>
    <property type="molecule type" value="Genomic_DNA"/>
</dbReference>
<organism evidence="6">
    <name type="scientific">uncultured microorganism</name>
    <dbReference type="NCBI Taxonomy" id="358574"/>
    <lineage>
        <taxon>unclassified sequences</taxon>
        <taxon>environmental samples</taxon>
    </lineage>
</organism>
<evidence type="ECO:0000256" key="4">
    <source>
        <dbReference type="ARBA" id="ARBA00023172"/>
    </source>
</evidence>
<dbReference type="InterPro" id="IPR004107">
    <property type="entry name" value="Integrase_SAM-like_N"/>
</dbReference>
<dbReference type="GO" id="GO:0003677">
    <property type="term" value="F:DNA binding"/>
    <property type="evidence" value="ECO:0007669"/>
    <property type="project" value="UniProtKB-KW"/>
</dbReference>
<dbReference type="InterPro" id="IPR011010">
    <property type="entry name" value="DNA_brk_join_enz"/>
</dbReference>
<keyword evidence="4" id="KW-0233">DNA recombination</keyword>
<evidence type="ECO:0000256" key="2">
    <source>
        <dbReference type="ARBA" id="ARBA00022908"/>
    </source>
</evidence>
<sequence length="348" mass="40300">VAFVLRWYLQWAEAAHCEPGRGSALRFWSESVSSRPRKAWQLDLWAQAIRWYLEWLERIKSEQPVMSSNISLKERVSASVHRVGARRGLAVRTRKTYAGWAGCYAHWCGSVERIMNESYAREWLGWLVRERQVAFATQKQAPNALAFFLKDVCCRKEVDLRSGVKQARRRVRVPIVLSPDEVDKLLQQMRGNYLLPAQLMYGTGLRLKELMGLRVKDLDLERDQLVIRAGKGDEDRVTVLPSILIEPLEKHLQKIRVLYDLDRATGLAGVSMPGALGRKYPKAGKQWSWFWVFPAASTGIARKARWKRRYHILDKVFQRHIRAAGQRAQLNKRVTPHVLRHTFATHLL</sequence>
<dbReference type="InterPro" id="IPR010998">
    <property type="entry name" value="Integrase_recombinase_N"/>
</dbReference>
<reference evidence="6" key="2">
    <citation type="journal article" date="2014" name="FEMS Microbiol. Ecol.">
        <title>Novel integrons and gene cassettes from a Cascadian submarine gas-hydrate-bearing core.</title>
        <authorList>
            <person name="Elsaied H."/>
            <person name="Stokes H.W."/>
            <person name="Yoshioka H."/>
            <person name="Mitani Y."/>
            <person name="Maruyama A."/>
        </authorList>
    </citation>
    <scope>NUCLEOTIDE SEQUENCE</scope>
</reference>
<dbReference type="Pfam" id="PF00589">
    <property type="entry name" value="Phage_integrase"/>
    <property type="match status" value="1"/>
</dbReference>
<proteinExistence type="inferred from homology"/>
<keyword evidence="2" id="KW-0229">DNA integration</keyword>
<gene>
    <name evidence="6" type="primary">intI</name>
</gene>
<dbReference type="Pfam" id="PF13495">
    <property type="entry name" value="Phage_int_SAM_4"/>
    <property type="match status" value="1"/>
</dbReference>
<keyword evidence="3" id="KW-0238">DNA-binding</keyword>
<dbReference type="SUPFAM" id="SSF56349">
    <property type="entry name" value="DNA breaking-rejoining enzymes"/>
    <property type="match status" value="1"/>
</dbReference>
<name>K0J3C7_9ZZZZ</name>
<evidence type="ECO:0000256" key="1">
    <source>
        <dbReference type="ARBA" id="ARBA00008857"/>
    </source>
</evidence>
<dbReference type="GO" id="GO:0006310">
    <property type="term" value="P:DNA recombination"/>
    <property type="evidence" value="ECO:0007669"/>
    <property type="project" value="UniProtKB-KW"/>
</dbReference>
<dbReference type="InterPro" id="IPR002104">
    <property type="entry name" value="Integrase_catalytic"/>
</dbReference>
<evidence type="ECO:0000313" key="6">
    <source>
        <dbReference type="EMBL" id="BAM62433.1"/>
    </source>
</evidence>
<feature type="non-terminal residue" evidence="6">
    <location>
        <position position="1"/>
    </location>
</feature>
<evidence type="ECO:0000259" key="5">
    <source>
        <dbReference type="PROSITE" id="PS51898"/>
    </source>
</evidence>
<evidence type="ECO:0000256" key="3">
    <source>
        <dbReference type="ARBA" id="ARBA00023125"/>
    </source>
</evidence>
<dbReference type="AlphaFoldDB" id="K0J3C7"/>
<comment type="similarity">
    <text evidence="1">Belongs to the 'phage' integrase family.</text>
</comment>
<dbReference type="Gene3D" id="1.10.443.10">
    <property type="entry name" value="Intergrase catalytic core"/>
    <property type="match status" value="1"/>
</dbReference>
<dbReference type="Gene3D" id="1.10.150.130">
    <property type="match status" value="1"/>
</dbReference>
<protein>
    <submittedName>
        <fullName evidence="6">Integron integrase</fullName>
    </submittedName>
</protein>
<feature type="non-terminal residue" evidence="6">
    <location>
        <position position="348"/>
    </location>
</feature>
<accession>K0J3C7</accession>
<dbReference type="PROSITE" id="PS51898">
    <property type="entry name" value="TYR_RECOMBINASE"/>
    <property type="match status" value="1"/>
</dbReference>